<evidence type="ECO:0000313" key="16">
    <source>
        <dbReference type="Proteomes" id="UP000590647"/>
    </source>
</evidence>
<dbReference type="GO" id="GO:0048040">
    <property type="term" value="F:UDP-glucuronate decarboxylase activity"/>
    <property type="evidence" value="ECO:0007669"/>
    <property type="project" value="TreeGrafter"/>
</dbReference>
<keyword evidence="16" id="KW-1185">Reference proteome</keyword>
<evidence type="ECO:0000256" key="9">
    <source>
        <dbReference type="ARBA" id="ARBA00023136"/>
    </source>
</evidence>
<protein>
    <submittedName>
        <fullName evidence="15">dTDP-glucose 4,6-dehydratase</fullName>
        <ecNumber evidence="15">4.2.1.46</ecNumber>
    </submittedName>
</protein>
<dbReference type="Proteomes" id="UP000590647">
    <property type="component" value="Unassembled WGS sequence"/>
</dbReference>
<keyword evidence="6" id="KW-1133">Transmembrane helix</keyword>
<dbReference type="InterPro" id="IPR036291">
    <property type="entry name" value="NAD(P)-bd_dom_sf"/>
</dbReference>
<evidence type="ECO:0000256" key="5">
    <source>
        <dbReference type="ARBA" id="ARBA00022968"/>
    </source>
</evidence>
<comment type="caution">
    <text evidence="15">The sequence shown here is derived from an EMBL/GenBank/DDBJ whole genome shotgun (WGS) entry which is preliminary data.</text>
</comment>
<keyword evidence="9" id="KW-0472">Membrane</keyword>
<organism evidence="15 16">
    <name type="scientific">Streptomyces caelestis</name>
    <dbReference type="NCBI Taxonomy" id="36816"/>
    <lineage>
        <taxon>Bacteria</taxon>
        <taxon>Bacillati</taxon>
        <taxon>Actinomycetota</taxon>
        <taxon>Actinomycetes</taxon>
        <taxon>Kitasatosporales</taxon>
        <taxon>Streptomycetaceae</taxon>
        <taxon>Streptomyces</taxon>
    </lineage>
</organism>
<evidence type="ECO:0000256" key="3">
    <source>
        <dbReference type="ARBA" id="ARBA00022692"/>
    </source>
</evidence>
<dbReference type="EC" id="4.2.1.46" evidence="15"/>
<keyword evidence="5" id="KW-0735">Signal-anchor</keyword>
<evidence type="ECO:0000256" key="2">
    <source>
        <dbReference type="ARBA" id="ARBA00004323"/>
    </source>
</evidence>
<evidence type="ECO:0000256" key="7">
    <source>
        <dbReference type="ARBA" id="ARBA00023027"/>
    </source>
</evidence>
<evidence type="ECO:0000256" key="13">
    <source>
        <dbReference type="SAM" id="MobiDB-lite"/>
    </source>
</evidence>
<evidence type="ECO:0000313" key="15">
    <source>
        <dbReference type="EMBL" id="MBB5795602.1"/>
    </source>
</evidence>
<dbReference type="GO" id="GO:0005737">
    <property type="term" value="C:cytoplasm"/>
    <property type="evidence" value="ECO:0007669"/>
    <property type="project" value="TreeGrafter"/>
</dbReference>
<keyword evidence="3" id="KW-0812">Transmembrane</keyword>
<name>A0A7W9H4K4_9ACTN</name>
<dbReference type="GO" id="GO:0042732">
    <property type="term" value="P:D-xylose metabolic process"/>
    <property type="evidence" value="ECO:0007669"/>
    <property type="project" value="InterPro"/>
</dbReference>
<comment type="cofactor">
    <cofactor evidence="1">
        <name>NAD(+)</name>
        <dbReference type="ChEBI" id="CHEBI:57540"/>
    </cofactor>
</comment>
<dbReference type="InterPro" id="IPR001509">
    <property type="entry name" value="Epimerase_deHydtase"/>
</dbReference>
<keyword evidence="11 15" id="KW-0456">Lyase</keyword>
<evidence type="ECO:0000256" key="10">
    <source>
        <dbReference type="ARBA" id="ARBA00023180"/>
    </source>
</evidence>
<evidence type="ECO:0000256" key="12">
    <source>
        <dbReference type="ARBA" id="ARBA00037859"/>
    </source>
</evidence>
<keyword evidence="4" id="KW-0210">Decarboxylase</keyword>
<dbReference type="PANTHER" id="PTHR43078:SF6">
    <property type="entry name" value="UDP-GLUCURONIC ACID DECARBOXYLASE 1"/>
    <property type="match status" value="1"/>
</dbReference>
<accession>A0A7W9H4K4</accession>
<dbReference type="UniPathway" id="UPA00796">
    <property type="reaction ID" value="UER00771"/>
</dbReference>
<dbReference type="InterPro" id="IPR044516">
    <property type="entry name" value="UXS-like"/>
</dbReference>
<dbReference type="AlphaFoldDB" id="A0A7W9H4K4"/>
<evidence type="ECO:0000256" key="11">
    <source>
        <dbReference type="ARBA" id="ARBA00023239"/>
    </source>
</evidence>
<sequence length="333" mass="36690">MRAVVTGGAGFIGSHLCERLLQADHEVVCVDNFLTSSPENIEHLMGDRHFQFRHWDITQGMDEPGRVDAVIHMASPASPADYLTLPLETLRVGSAGTWHALDLAAAKGSRFLLTSTSESYGDPLIHPQPESYWGHVNPVGPRSVYDEAKRFAEALTMAYRRSRGLDAKIVRIFNTFGPRMRPDDGRAVPTFIRQALLGEPITVTGDGSQTRSLCYVDDVVEGLLRMLAGDHCGPVNLGNPHEVSMLELAQWIGKLTRSRSEITLTSRPQDDPERRRPDITLARELLNWEPTTPLERGLCDTITDFRRRLTPGEIAGSGARPAGSTPSCEAARS</sequence>
<feature type="domain" description="NAD-dependent epimerase/dehydratase" evidence="14">
    <location>
        <begin position="4"/>
        <end position="237"/>
    </location>
</feature>
<dbReference type="PANTHER" id="PTHR43078">
    <property type="entry name" value="UDP-GLUCURONIC ACID DECARBOXYLASE-RELATED"/>
    <property type="match status" value="1"/>
</dbReference>
<evidence type="ECO:0000256" key="8">
    <source>
        <dbReference type="ARBA" id="ARBA00023034"/>
    </source>
</evidence>
<proteinExistence type="predicted"/>
<keyword evidence="7" id="KW-0520">NAD</keyword>
<comment type="subcellular location">
    <subcellularLocation>
        <location evidence="2">Golgi apparatus membrane</location>
        <topology evidence="2">Single-pass type II membrane protein</topology>
    </subcellularLocation>
    <subcellularLocation>
        <location evidence="12">Golgi apparatus</location>
        <location evidence="12">Golgi stack membrane</location>
    </subcellularLocation>
</comment>
<dbReference type="Gene3D" id="3.40.50.720">
    <property type="entry name" value="NAD(P)-binding Rossmann-like Domain"/>
    <property type="match status" value="1"/>
</dbReference>
<evidence type="ECO:0000256" key="4">
    <source>
        <dbReference type="ARBA" id="ARBA00022793"/>
    </source>
</evidence>
<dbReference type="GO" id="GO:0033320">
    <property type="term" value="P:UDP-D-xylose biosynthetic process"/>
    <property type="evidence" value="ECO:0007669"/>
    <property type="project" value="UniProtKB-UniPathway"/>
</dbReference>
<dbReference type="RefSeq" id="WP_184985070.1">
    <property type="nucleotide sequence ID" value="NZ_JACHNE010000001.1"/>
</dbReference>
<dbReference type="FunFam" id="3.40.50.720:FF:000065">
    <property type="entry name" value="UDP-glucuronic acid decarboxylase 1"/>
    <property type="match status" value="1"/>
</dbReference>
<reference evidence="15 16" key="1">
    <citation type="submission" date="2020-08" db="EMBL/GenBank/DDBJ databases">
        <title>Sequencing the genomes of 1000 actinobacteria strains.</title>
        <authorList>
            <person name="Klenk H.-P."/>
        </authorList>
    </citation>
    <scope>NUCLEOTIDE SEQUENCE [LARGE SCALE GENOMIC DNA]</scope>
    <source>
        <strain evidence="15 16">DSM 40084</strain>
    </source>
</reference>
<evidence type="ECO:0000256" key="1">
    <source>
        <dbReference type="ARBA" id="ARBA00001911"/>
    </source>
</evidence>
<dbReference type="SUPFAM" id="SSF51735">
    <property type="entry name" value="NAD(P)-binding Rossmann-fold domains"/>
    <property type="match status" value="1"/>
</dbReference>
<evidence type="ECO:0000259" key="14">
    <source>
        <dbReference type="Pfam" id="PF01370"/>
    </source>
</evidence>
<dbReference type="Pfam" id="PF01370">
    <property type="entry name" value="Epimerase"/>
    <property type="match status" value="1"/>
</dbReference>
<gene>
    <name evidence="15" type="ORF">HDA41_003566</name>
</gene>
<keyword evidence="10" id="KW-0325">Glycoprotein</keyword>
<dbReference type="EMBL" id="JACHNE010000001">
    <property type="protein sequence ID" value="MBB5795602.1"/>
    <property type="molecule type" value="Genomic_DNA"/>
</dbReference>
<dbReference type="GO" id="GO:0070403">
    <property type="term" value="F:NAD+ binding"/>
    <property type="evidence" value="ECO:0007669"/>
    <property type="project" value="InterPro"/>
</dbReference>
<keyword evidence="8" id="KW-0333">Golgi apparatus</keyword>
<dbReference type="GO" id="GO:0008460">
    <property type="term" value="F:dTDP-glucose 4,6-dehydratase activity"/>
    <property type="evidence" value="ECO:0007669"/>
    <property type="project" value="UniProtKB-EC"/>
</dbReference>
<dbReference type="CDD" id="cd05230">
    <property type="entry name" value="UGD_SDR_e"/>
    <property type="match status" value="1"/>
</dbReference>
<evidence type="ECO:0000256" key="6">
    <source>
        <dbReference type="ARBA" id="ARBA00022989"/>
    </source>
</evidence>
<feature type="region of interest" description="Disordered" evidence="13">
    <location>
        <begin position="312"/>
        <end position="333"/>
    </location>
</feature>